<dbReference type="EMBL" id="GGFL01009429">
    <property type="protein sequence ID" value="MBW73607.1"/>
    <property type="molecule type" value="Transcribed_RNA"/>
</dbReference>
<sequence>MRSTPDLAAVALVVLVDLQFGDSEESTSISSSRPTSSVSSSTSSSSTPTDGAPGVPVLTALVVRTVVVPFL</sequence>
<accession>A0A2M4D7U5</accession>
<evidence type="ECO:0000313" key="3">
    <source>
        <dbReference type="EMBL" id="MBW73607.1"/>
    </source>
</evidence>
<evidence type="ECO:0000256" key="1">
    <source>
        <dbReference type="SAM" id="MobiDB-lite"/>
    </source>
</evidence>
<dbReference type="AlphaFoldDB" id="A0A2M4D7U5"/>
<reference evidence="3" key="1">
    <citation type="submission" date="2018-01" db="EMBL/GenBank/DDBJ databases">
        <title>An insight into the sialome of Amazonian anophelines.</title>
        <authorList>
            <person name="Ribeiro J.M."/>
            <person name="Scarpassa V."/>
            <person name="Calvo E."/>
        </authorList>
    </citation>
    <scope>NUCLEOTIDE SEQUENCE</scope>
</reference>
<evidence type="ECO:0000256" key="2">
    <source>
        <dbReference type="SAM" id="SignalP"/>
    </source>
</evidence>
<name>A0A2M4D7U5_ANODA</name>
<proteinExistence type="predicted"/>
<feature type="signal peptide" evidence="2">
    <location>
        <begin position="1"/>
        <end position="23"/>
    </location>
</feature>
<feature type="region of interest" description="Disordered" evidence="1">
    <location>
        <begin position="22"/>
        <end position="55"/>
    </location>
</feature>
<protein>
    <submittedName>
        <fullName evidence="3">Putative secreted protein</fullName>
    </submittedName>
</protein>
<organism evidence="3">
    <name type="scientific">Anopheles darlingi</name>
    <name type="common">Mosquito</name>
    <dbReference type="NCBI Taxonomy" id="43151"/>
    <lineage>
        <taxon>Eukaryota</taxon>
        <taxon>Metazoa</taxon>
        <taxon>Ecdysozoa</taxon>
        <taxon>Arthropoda</taxon>
        <taxon>Hexapoda</taxon>
        <taxon>Insecta</taxon>
        <taxon>Pterygota</taxon>
        <taxon>Neoptera</taxon>
        <taxon>Endopterygota</taxon>
        <taxon>Diptera</taxon>
        <taxon>Nematocera</taxon>
        <taxon>Culicoidea</taxon>
        <taxon>Culicidae</taxon>
        <taxon>Anophelinae</taxon>
        <taxon>Anopheles</taxon>
    </lineage>
</organism>
<keyword evidence="2" id="KW-0732">Signal</keyword>
<feature type="chain" id="PRO_5014610811" evidence="2">
    <location>
        <begin position="24"/>
        <end position="71"/>
    </location>
</feature>
<feature type="compositionally biased region" description="Low complexity" evidence="1">
    <location>
        <begin position="26"/>
        <end position="55"/>
    </location>
</feature>